<dbReference type="InterPro" id="IPR001878">
    <property type="entry name" value="Znf_CCHC"/>
</dbReference>
<feature type="compositionally biased region" description="Polar residues" evidence="6">
    <location>
        <begin position="504"/>
        <end position="519"/>
    </location>
</feature>
<keyword evidence="4" id="KW-0863">Zinc-finger</keyword>
<dbReference type="NCBIfam" id="TIGR00231">
    <property type="entry name" value="small_GTP"/>
    <property type="match status" value="1"/>
</dbReference>
<keyword evidence="5" id="KW-0175">Coiled coil</keyword>
<keyword evidence="4" id="KW-0862">Zinc</keyword>
<feature type="region of interest" description="Disordered" evidence="6">
    <location>
        <begin position="877"/>
        <end position="936"/>
    </location>
</feature>
<keyword evidence="4" id="KW-0479">Metal-binding</keyword>
<dbReference type="Gene3D" id="3.40.50.300">
    <property type="entry name" value="P-loop containing nucleotide triphosphate hydrolases"/>
    <property type="match status" value="1"/>
</dbReference>
<comment type="caution">
    <text evidence="9">The sequence shown here is derived from an EMBL/GenBank/DDBJ whole genome shotgun (WGS) entry which is preliminary data.</text>
</comment>
<evidence type="ECO:0000259" key="8">
    <source>
        <dbReference type="PROSITE" id="PS50222"/>
    </source>
</evidence>
<feature type="region of interest" description="Disordered" evidence="6">
    <location>
        <begin position="811"/>
        <end position="831"/>
    </location>
</feature>
<dbReference type="PROSITE" id="PS51421">
    <property type="entry name" value="RAS"/>
    <property type="match status" value="1"/>
</dbReference>
<evidence type="ECO:0000313" key="10">
    <source>
        <dbReference type="Proteomes" id="UP000663889"/>
    </source>
</evidence>
<evidence type="ECO:0000256" key="3">
    <source>
        <dbReference type="ARBA" id="ARBA00023134"/>
    </source>
</evidence>
<dbReference type="GO" id="GO:0003676">
    <property type="term" value="F:nucleic acid binding"/>
    <property type="evidence" value="ECO:0007669"/>
    <property type="project" value="InterPro"/>
</dbReference>
<dbReference type="PRINTS" id="PR00449">
    <property type="entry name" value="RASTRNSFRMNG"/>
</dbReference>
<dbReference type="PANTHER" id="PTHR47977">
    <property type="entry name" value="RAS-RELATED PROTEIN RAB"/>
    <property type="match status" value="1"/>
</dbReference>
<feature type="region of interest" description="Disordered" evidence="6">
    <location>
        <begin position="455"/>
        <end position="553"/>
    </location>
</feature>
<feature type="compositionally biased region" description="Basic and acidic residues" evidence="6">
    <location>
        <begin position="844"/>
        <end position="854"/>
    </location>
</feature>
<feature type="compositionally biased region" description="Polar residues" evidence="6">
    <location>
        <begin position="465"/>
        <end position="480"/>
    </location>
</feature>
<dbReference type="GO" id="GO:0003924">
    <property type="term" value="F:GTPase activity"/>
    <property type="evidence" value="ECO:0007669"/>
    <property type="project" value="InterPro"/>
</dbReference>
<feature type="region of interest" description="Disordered" evidence="6">
    <location>
        <begin position="844"/>
        <end position="864"/>
    </location>
</feature>
<evidence type="ECO:0000256" key="5">
    <source>
        <dbReference type="SAM" id="Coils"/>
    </source>
</evidence>
<dbReference type="InterPro" id="IPR050227">
    <property type="entry name" value="Rab"/>
</dbReference>
<dbReference type="InterPro" id="IPR002048">
    <property type="entry name" value="EF_hand_dom"/>
</dbReference>
<dbReference type="SMART" id="SM00173">
    <property type="entry name" value="RAS"/>
    <property type="match status" value="1"/>
</dbReference>
<proteinExistence type="predicted"/>
<evidence type="ECO:0000256" key="6">
    <source>
        <dbReference type="SAM" id="MobiDB-lite"/>
    </source>
</evidence>
<dbReference type="PROSITE" id="PS51420">
    <property type="entry name" value="RHO"/>
    <property type="match status" value="1"/>
</dbReference>
<protein>
    <submittedName>
        <fullName evidence="9">Uncharacterized protein</fullName>
    </submittedName>
</protein>
<feature type="domain" description="EF-hand" evidence="8">
    <location>
        <begin position="34"/>
        <end position="69"/>
    </location>
</feature>
<dbReference type="InterPro" id="IPR001806">
    <property type="entry name" value="Small_GTPase"/>
</dbReference>
<dbReference type="Pfam" id="PF13499">
    <property type="entry name" value="EF-hand_7"/>
    <property type="match status" value="1"/>
</dbReference>
<dbReference type="SUPFAM" id="SSF47473">
    <property type="entry name" value="EF-hand"/>
    <property type="match status" value="1"/>
</dbReference>
<dbReference type="Proteomes" id="UP000663889">
    <property type="component" value="Unassembled WGS sequence"/>
</dbReference>
<dbReference type="AlphaFoldDB" id="A0A813ZNI1"/>
<dbReference type="InterPro" id="IPR027417">
    <property type="entry name" value="P-loop_NTPase"/>
</dbReference>
<feature type="domain" description="CCHC-type" evidence="7">
    <location>
        <begin position="767"/>
        <end position="782"/>
    </location>
</feature>
<name>A0A813ZNI1_9BILA</name>
<evidence type="ECO:0000313" key="9">
    <source>
        <dbReference type="EMBL" id="CAF0901988.1"/>
    </source>
</evidence>
<keyword evidence="3" id="KW-0342">GTP-binding</keyword>
<dbReference type="Pfam" id="PF00098">
    <property type="entry name" value="zf-CCHC"/>
    <property type="match status" value="4"/>
</dbReference>
<feature type="compositionally biased region" description="Basic and acidic residues" evidence="6">
    <location>
        <begin position="493"/>
        <end position="502"/>
    </location>
</feature>
<dbReference type="GO" id="GO:0005525">
    <property type="term" value="F:GTP binding"/>
    <property type="evidence" value="ECO:0007669"/>
    <property type="project" value="UniProtKB-KW"/>
</dbReference>
<dbReference type="CDD" id="cd00154">
    <property type="entry name" value="Rab"/>
    <property type="match status" value="1"/>
</dbReference>
<dbReference type="PROSITE" id="PS50222">
    <property type="entry name" value="EF_HAND_2"/>
    <property type="match status" value="1"/>
</dbReference>
<evidence type="ECO:0000256" key="1">
    <source>
        <dbReference type="ARBA" id="ARBA00022741"/>
    </source>
</evidence>
<reference evidence="9" key="1">
    <citation type="submission" date="2021-02" db="EMBL/GenBank/DDBJ databases">
        <authorList>
            <person name="Nowell W R."/>
        </authorList>
    </citation>
    <scope>NUCLEOTIDE SEQUENCE</scope>
</reference>
<dbReference type="SMART" id="SM00177">
    <property type="entry name" value="ARF"/>
    <property type="match status" value="1"/>
</dbReference>
<dbReference type="Gene3D" id="4.10.60.10">
    <property type="entry name" value="Zinc finger, CCHC-type"/>
    <property type="match status" value="2"/>
</dbReference>
<dbReference type="InterPro" id="IPR018247">
    <property type="entry name" value="EF_Hand_1_Ca_BS"/>
</dbReference>
<dbReference type="GO" id="GO:0005509">
    <property type="term" value="F:calcium ion binding"/>
    <property type="evidence" value="ECO:0007669"/>
    <property type="project" value="InterPro"/>
</dbReference>
<sequence>MGDTDDINEIFRIVDSDGSGYLDKEKLQRICPHLSSSEIDIIFNDLDTDHDNRISLKEFTNGFKELIKPNDNERLLRKKKLINYENVIDKDEDDLTTEVAQTQINEVFNNLSCQEQIYDFYETLRSGSSESIEQFQSILEVFVCDIIKYRKEIRRLEDSYRREKEMNEKYLRRIEEDQERDMHQLEVKVRKEEKQKFESERELIQQRASKKLTELQGNLQRLQAIEQCYIDRQSSEDSSIVLLREEISKLTQENQTLNSSLNDSLTTVAILRSDLQSLKTQLNEHQTMLLQEKQVSSNNYHEKESLQSNVRQLVEVNKKLRDENDALRVMIESNKANVSSDIHPTSKRMSRSGSILETYWHNHHPKIDCTSSSYTSTAQQQSHLGKLDSFDIESTDELGINGNRSLSKSKLDVADISLQKNSPATTILFSSNNARRHNTMNDSGLSLTTVRDATELESDRDEQVNKQSLKSSKSYRPTSTKRNKDDTDSDELFDAKAMDRNNSKRWSQQRSLKRTSGNENSLSKHLINSSSSLLNQTPTRKHSGATVTDIQKEQTTSNHPFDRMYKVVFCGDAAVGKSTLIMRLCKGKFISNINSTLGVDFQNKQLEIDSKRIAIQLWDTAGQERFRSIAKSYFRRCDGVILVYDSTYERSFLNVREWIDTIAESTSKKVSVMIVANKIDLRDQMRAEGKKVVEYDDGTKLAKEYKALFIETSAKDGTNSDEVLIELARDMQCNEDLERYRTSGVDLDKTTKKSACCGGGGGGGGGCFNCGKDGHKSFECTEPKKAGGRSGGGGGGGERSNACFNCGKDGHRSFECSEPKKAGGRSGGGGERSNACFNCGKDGHKSFECSEPKKSGGRSGGGERSNACFNCGKDGHRSFECPESKKGRPSFGGGGRGGSRGGGGGAKRSFGTNNENGHSVGETTNKKIKFNDDDDE</sequence>
<feature type="compositionally biased region" description="Polar residues" evidence="6">
    <location>
        <begin position="912"/>
        <end position="923"/>
    </location>
</feature>
<keyword evidence="1" id="KW-0547">Nucleotide-binding</keyword>
<dbReference type="GO" id="GO:0008270">
    <property type="term" value="F:zinc ion binding"/>
    <property type="evidence" value="ECO:0007669"/>
    <property type="project" value="UniProtKB-KW"/>
</dbReference>
<gene>
    <name evidence="9" type="ORF">SEV965_LOCUS5684</name>
</gene>
<feature type="domain" description="CCHC-type" evidence="7">
    <location>
        <begin position="836"/>
        <end position="851"/>
    </location>
</feature>
<feature type="compositionally biased region" description="Basic and acidic residues" evidence="6">
    <location>
        <begin position="877"/>
        <end position="886"/>
    </location>
</feature>
<dbReference type="Pfam" id="PF00071">
    <property type="entry name" value="Ras"/>
    <property type="match status" value="1"/>
</dbReference>
<dbReference type="Gene3D" id="1.10.238.10">
    <property type="entry name" value="EF-hand"/>
    <property type="match status" value="1"/>
</dbReference>
<dbReference type="SUPFAM" id="SSF57756">
    <property type="entry name" value="Retrovirus zinc finger-like domains"/>
    <property type="match status" value="2"/>
</dbReference>
<keyword evidence="2" id="KW-0106">Calcium</keyword>
<dbReference type="SMART" id="SM00175">
    <property type="entry name" value="RAB"/>
    <property type="match status" value="1"/>
</dbReference>
<feature type="compositionally biased region" description="Low complexity" evidence="6">
    <location>
        <begin position="520"/>
        <end position="535"/>
    </location>
</feature>
<dbReference type="InterPro" id="IPR036875">
    <property type="entry name" value="Znf_CCHC_sf"/>
</dbReference>
<evidence type="ECO:0000259" key="7">
    <source>
        <dbReference type="PROSITE" id="PS50158"/>
    </source>
</evidence>
<organism evidence="9 10">
    <name type="scientific">Rotaria sordida</name>
    <dbReference type="NCBI Taxonomy" id="392033"/>
    <lineage>
        <taxon>Eukaryota</taxon>
        <taxon>Metazoa</taxon>
        <taxon>Spiralia</taxon>
        <taxon>Gnathifera</taxon>
        <taxon>Rotifera</taxon>
        <taxon>Eurotatoria</taxon>
        <taxon>Bdelloidea</taxon>
        <taxon>Philodinida</taxon>
        <taxon>Philodinidae</taxon>
        <taxon>Rotaria</taxon>
    </lineage>
</organism>
<dbReference type="SMART" id="SM00176">
    <property type="entry name" value="RAN"/>
    <property type="match status" value="1"/>
</dbReference>
<dbReference type="SMART" id="SM00174">
    <property type="entry name" value="RHO"/>
    <property type="match status" value="1"/>
</dbReference>
<dbReference type="InterPro" id="IPR005225">
    <property type="entry name" value="Small_GTP-bd"/>
</dbReference>
<dbReference type="SUPFAM" id="SSF52540">
    <property type="entry name" value="P-loop containing nucleoside triphosphate hydrolases"/>
    <property type="match status" value="1"/>
</dbReference>
<dbReference type="PROSITE" id="PS50158">
    <property type="entry name" value="ZF_CCHC"/>
    <property type="match status" value="4"/>
</dbReference>
<feature type="compositionally biased region" description="Basic and acidic residues" evidence="6">
    <location>
        <begin position="811"/>
        <end position="821"/>
    </location>
</feature>
<feature type="coiled-coil region" evidence="5">
    <location>
        <begin position="146"/>
        <end position="337"/>
    </location>
</feature>
<evidence type="ECO:0000256" key="4">
    <source>
        <dbReference type="PROSITE-ProRule" id="PRU00047"/>
    </source>
</evidence>
<feature type="compositionally biased region" description="Gly residues" evidence="6">
    <location>
        <begin position="890"/>
        <end position="906"/>
    </location>
</feature>
<dbReference type="PROSITE" id="PS00018">
    <property type="entry name" value="EF_HAND_1"/>
    <property type="match status" value="1"/>
</dbReference>
<dbReference type="PROSITE" id="PS51417">
    <property type="entry name" value="ARF"/>
    <property type="match status" value="1"/>
</dbReference>
<dbReference type="SMART" id="SM00343">
    <property type="entry name" value="ZnF_C2HC"/>
    <property type="match status" value="4"/>
</dbReference>
<feature type="domain" description="CCHC-type" evidence="7">
    <location>
        <begin position="868"/>
        <end position="883"/>
    </location>
</feature>
<dbReference type="SMART" id="SM00054">
    <property type="entry name" value="EFh"/>
    <property type="match status" value="2"/>
</dbReference>
<dbReference type="CDD" id="cd00051">
    <property type="entry name" value="EFh"/>
    <property type="match status" value="1"/>
</dbReference>
<feature type="domain" description="CCHC-type" evidence="7">
    <location>
        <begin position="803"/>
        <end position="818"/>
    </location>
</feature>
<dbReference type="FunFam" id="3.40.50.300:FF:003044">
    <property type="entry name" value="Predicted protein"/>
    <property type="match status" value="1"/>
</dbReference>
<dbReference type="InterPro" id="IPR011992">
    <property type="entry name" value="EF-hand-dom_pair"/>
</dbReference>
<accession>A0A813ZNI1</accession>
<dbReference type="PROSITE" id="PS51419">
    <property type="entry name" value="RAB"/>
    <property type="match status" value="1"/>
</dbReference>
<evidence type="ECO:0000256" key="2">
    <source>
        <dbReference type="ARBA" id="ARBA00022837"/>
    </source>
</evidence>
<dbReference type="EMBL" id="CAJNOU010000176">
    <property type="protein sequence ID" value="CAF0901988.1"/>
    <property type="molecule type" value="Genomic_DNA"/>
</dbReference>